<keyword evidence="2" id="KW-1185">Reference proteome</keyword>
<evidence type="ECO:0000313" key="2">
    <source>
        <dbReference type="Proteomes" id="UP001186944"/>
    </source>
</evidence>
<accession>A0AA88YRU8</accession>
<organism evidence="1 2">
    <name type="scientific">Pinctada imbricata</name>
    <name type="common">Atlantic pearl-oyster</name>
    <name type="synonym">Pinctada martensii</name>
    <dbReference type="NCBI Taxonomy" id="66713"/>
    <lineage>
        <taxon>Eukaryota</taxon>
        <taxon>Metazoa</taxon>
        <taxon>Spiralia</taxon>
        <taxon>Lophotrochozoa</taxon>
        <taxon>Mollusca</taxon>
        <taxon>Bivalvia</taxon>
        <taxon>Autobranchia</taxon>
        <taxon>Pteriomorphia</taxon>
        <taxon>Pterioida</taxon>
        <taxon>Pterioidea</taxon>
        <taxon>Pteriidae</taxon>
        <taxon>Pinctada</taxon>
    </lineage>
</organism>
<dbReference type="Proteomes" id="UP001186944">
    <property type="component" value="Unassembled WGS sequence"/>
</dbReference>
<evidence type="ECO:0000313" key="1">
    <source>
        <dbReference type="EMBL" id="KAK3106383.1"/>
    </source>
</evidence>
<protein>
    <submittedName>
        <fullName evidence="1">Uncharacterized protein</fullName>
    </submittedName>
</protein>
<reference evidence="1" key="1">
    <citation type="submission" date="2019-08" db="EMBL/GenBank/DDBJ databases">
        <title>The improved chromosome-level genome for the pearl oyster Pinctada fucata martensii using PacBio sequencing and Hi-C.</title>
        <authorList>
            <person name="Zheng Z."/>
        </authorList>
    </citation>
    <scope>NUCLEOTIDE SEQUENCE</scope>
    <source>
        <strain evidence="1">ZZ-2019</strain>
        <tissue evidence="1">Adductor muscle</tissue>
    </source>
</reference>
<gene>
    <name evidence="1" type="ORF">FSP39_018856</name>
</gene>
<sequence length="354" mass="40795">MPRTHYTHVRTKGSKAQCELAEALCHLSKVPLNRKGCITDLRDFEKVLKVRILVIDSSIGNRFSYVGTGGDQDIYLYMVDQDHFHAIVSITGFFSRSYFCQTCLKPYTNLDRHLCERLCSVCKESHCTESNTPVSCLSCKMECRSKECYDRHKMKPSEKEERISRQTIDVSECKKYWKCTACCNVVKRLDRDITKVPHICGEWTCQNCKKLVHEPHQCYMRALSPSKENSRQRKLIFFDFECTQSTIYQCQDGYQPISETRKCCHCREDICGREQHLPNYVIVQKYAKNVRPSQFPRSAPPAVPDVHGATKRRKDTTVILLVQTHAFIDRKPFLEGMPARSFVFGSSPSNCGGQ</sequence>
<comment type="caution">
    <text evidence="1">The sequence shown here is derived from an EMBL/GenBank/DDBJ whole genome shotgun (WGS) entry which is preliminary data.</text>
</comment>
<name>A0AA88YRU8_PINIB</name>
<dbReference type="AlphaFoldDB" id="A0AA88YRU8"/>
<proteinExistence type="predicted"/>
<dbReference type="EMBL" id="VSWD01000003">
    <property type="protein sequence ID" value="KAK3106383.1"/>
    <property type="molecule type" value="Genomic_DNA"/>
</dbReference>